<feature type="compositionally biased region" description="Low complexity" evidence="14">
    <location>
        <begin position="933"/>
        <end position="942"/>
    </location>
</feature>
<feature type="region of interest" description="Disordered" evidence="14">
    <location>
        <begin position="610"/>
        <end position="672"/>
    </location>
</feature>
<proteinExistence type="inferred from homology"/>
<evidence type="ECO:0000256" key="12">
    <source>
        <dbReference type="ARBA" id="ARBA00048418"/>
    </source>
</evidence>
<comment type="catalytic activity">
    <reaction evidence="12">
        <text>small RNA 3'-end nucleotide + S-adenosyl-L-methionine = small RNA 3'-end 2'-O-methylnucleotide + S-adenosyl-L-homocysteine + H(+)</text>
        <dbReference type="Rhea" id="RHEA:37887"/>
        <dbReference type="Rhea" id="RHEA-COMP:10415"/>
        <dbReference type="Rhea" id="RHEA-COMP:10416"/>
        <dbReference type="ChEBI" id="CHEBI:15378"/>
        <dbReference type="ChEBI" id="CHEBI:57856"/>
        <dbReference type="ChEBI" id="CHEBI:59789"/>
        <dbReference type="ChEBI" id="CHEBI:74896"/>
        <dbReference type="ChEBI" id="CHEBI:74898"/>
        <dbReference type="EC" id="2.1.1.386"/>
    </reaction>
</comment>
<keyword evidence="6" id="KW-0949">S-adenosyl-L-methionine</keyword>
<keyword evidence="4" id="KW-0489">Methyltransferase</keyword>
<feature type="region of interest" description="Disordered" evidence="14">
    <location>
        <begin position="844"/>
        <end position="864"/>
    </location>
</feature>
<evidence type="ECO:0000256" key="7">
    <source>
        <dbReference type="ARBA" id="ARBA00022723"/>
    </source>
</evidence>
<dbReference type="InterPro" id="IPR029063">
    <property type="entry name" value="SAM-dependent_MTases_sf"/>
</dbReference>
<evidence type="ECO:0000256" key="4">
    <source>
        <dbReference type="ARBA" id="ARBA00022603"/>
    </source>
</evidence>
<feature type="region of interest" description="Disordered" evidence="14">
    <location>
        <begin position="195"/>
        <end position="216"/>
    </location>
</feature>
<dbReference type="GO" id="GO:0005737">
    <property type="term" value="C:cytoplasm"/>
    <property type="evidence" value="ECO:0007669"/>
    <property type="project" value="TreeGrafter"/>
</dbReference>
<keyword evidence="10" id="KW-0943">RNA-mediated gene silencing</keyword>
<feature type="compositionally biased region" description="Low complexity" evidence="14">
    <location>
        <begin position="658"/>
        <end position="669"/>
    </location>
</feature>
<feature type="compositionally biased region" description="Basic and acidic residues" evidence="14">
    <location>
        <begin position="905"/>
        <end position="916"/>
    </location>
</feature>
<evidence type="ECO:0000256" key="3">
    <source>
        <dbReference type="ARBA" id="ARBA00021330"/>
    </source>
</evidence>
<evidence type="ECO:0000256" key="13">
    <source>
        <dbReference type="SAM" id="Coils"/>
    </source>
</evidence>
<dbReference type="STRING" id="7167.A0A182FC85"/>
<feature type="region of interest" description="Disordered" evidence="14">
    <location>
        <begin position="771"/>
        <end position="795"/>
    </location>
</feature>
<comment type="similarity">
    <text evidence="2">Belongs to the methyltransferase superfamily. HEN1 family.</text>
</comment>
<comment type="cofactor">
    <cofactor evidence="1">
        <name>Mg(2+)</name>
        <dbReference type="ChEBI" id="CHEBI:18420"/>
    </cofactor>
</comment>
<keyword evidence="9" id="KW-0694">RNA-binding</keyword>
<dbReference type="EC" id="2.1.1.386" evidence="11"/>
<name>A0A182FC85_ANOAL</name>
<dbReference type="GO" id="GO:0001510">
    <property type="term" value="P:RNA methylation"/>
    <property type="evidence" value="ECO:0007669"/>
    <property type="project" value="InterPro"/>
</dbReference>
<evidence type="ECO:0000256" key="14">
    <source>
        <dbReference type="SAM" id="MobiDB-lite"/>
    </source>
</evidence>
<feature type="coiled-coil region" evidence="13">
    <location>
        <begin position="31"/>
        <end position="125"/>
    </location>
</feature>
<keyword evidence="5" id="KW-0808">Transferase</keyword>
<evidence type="ECO:0000256" key="1">
    <source>
        <dbReference type="ARBA" id="ARBA00001946"/>
    </source>
</evidence>
<keyword evidence="7" id="KW-0479">Metal-binding</keyword>
<feature type="region of interest" description="Disordered" evidence="14">
    <location>
        <begin position="1808"/>
        <end position="1855"/>
    </location>
</feature>
<sequence length="1855" mass="208292">MSEEELIFSAIGSDNVNHFDLNVIANTLASTDRLVRQNKQQREENDKLKEKIAALRESALQIKTLYETESAKVARYDGQIESYASQLRELEQQKVNAESDRLVAEDKLEKLQTNTERRIEQTTRRYHAICCDMVRLCLPQQYTNQPPPELMSKARDLVEHFANAEKQGLPVQDDVRESIQQLAFKNRKRKKLGRKECHDKECQTAPSTSGGMREKAINTDPYPIRPIVHHCATDVADLAPEPIVPEQKKKTVCDKSTMHAMTTITRATSTSAFIKRIDFGMNFPEVTHKSVDEILRECVPLPPLLLSPIKEIVPLRHCIETQTDTVASTRQLVSCGTMTALKNIRKRIDYRATSPTEPSEGLRTFIKKEEHPDERGAVHPHLSTLCRLLGETIYTMMETGRRFDIQRYNMLYDQLTIIRAMLEEDGRRESMLMSAMFSNVRDPVVGRATETGYHHRKDSRTTPFEATNPAEVNLGCVTSNDEGGTSSDSSSGAEELCSVHANSAAGVPEPAVPSFAIPGAEVEATCIPTIITKETSVDDTASLSQPETQRVEEDAQSIPTVNEEEDEAIARTKQPEPELVTLLSNTTTAASPVEEDAMDDDRIAQELRLMEEGDDGPAKQVDIAAPSTDEQEPTPCSTSTVAETQTRSTTPPSPRSPPQASRSSTSTATFVSPIKVKETNELVKDQFKTPTELPIGMRKKLRIRRSTETPIGAGHPFKRPRLDSGPPSISDSGRVSPTSTDFLLEDDWDAKFSLMRAQLAPMGVTLCDLTPLSPIHDQSSSDEMEEEEDEKEEMNSLTDIVQSDKFEDEAAEVDVPLTSSRDVTGESDAGTIDAIESPPQALAVREETHETMSPASPDPLPIDDTEMPVQVEYAEALDQAGTVSAEDSVKDSVLSPQSPPPLDRCSSDPKLQELHIDTLSPASPDAEPSSHVPHSPIPLESPLSPPMPSTSSADLEPPLPLHIPLEHEASHLMGRQAGKNSTGPLFRAIAEYSSECRHEIIRRMAGELQPEAKCAKEAISEALHRYLESSDWTEDTVRDASKAVLERCQDATLIAQTVLDLIVSRGDIITNMNFTPPAPPLPGTQQKLVLLVRWIGRELRTLDRVILQDLNRRVFTFKSESVPLVGLLALTYMYVALEDSRPGERRRINTARLYIFKCLYYFGFKCIPLIHVVLRAFPLALPRMGSANFDNSDTLVNTIRTVLMNMKYGDDTKTKGGTSAFYRKRDLFNLLNAHYGYQRGSPTYEELLVNLMDKLRANRLRNVSYSLILVAKRNGFEWARKHIIQNRLHPLLNEYLRQFEQCCRGGGSNLAAETASSMAGLDDRIVACIFAVSSILKTQSSDEDVTGMMQIFTTIVQLAHRHPMIQEAAIAGLMRFSRFGQVGIYERLSMWYPTHQISDRLKLMLTTMVHRRDFKFWKLLAKNRIVDIDDRLLNQCQHLVKPLLADYIVPRSKSFKVDVWRGDISVAHSCLEGTDVVIGIEIIEHLHAPVLELVPANVFGYIKPKVALFSTPNAEYNVLFDGLLANGFRHDDHKFEWTRAQFEQWANDICHRYPAYRVKFFGIGPPPAGSEAIGHVSQLAVFVRHDVLDGFDEQQPATEEAPEASAASQETKPLNMMFCEEIGEVVLLNPPADDPKPTEASDVSVDQERRFLPCDDLLDEDDYEDDDDDVYDDIADDIGVVYIPEQEDHIGRRNRRDSGNCEEEEEEDEGSYWIIASWSYPVAQPDERTREQRLRDAADYQIRRLRYANDEFWDRETDQIHIPLDIVHGCIATEEVSIEELRELLLADSRYQLVDDVLRLAVEYSSDEDEVDYEFGGDGGSYEQDWPEPAKDEGCEKERASEIGKSLAEDDERWD</sequence>
<feature type="compositionally biased region" description="Polar residues" evidence="14">
    <location>
        <begin position="634"/>
        <end position="643"/>
    </location>
</feature>
<feature type="compositionally biased region" description="Acidic residues" evidence="14">
    <location>
        <begin position="780"/>
        <end position="792"/>
    </location>
</feature>
<dbReference type="InterPro" id="IPR026610">
    <property type="entry name" value="Hen1"/>
</dbReference>
<evidence type="ECO:0000313" key="15">
    <source>
        <dbReference type="EnsemblMetazoa" id="AALB004119-PA"/>
    </source>
</evidence>
<dbReference type="PANTHER" id="PTHR21404">
    <property type="entry name" value="HEN1"/>
    <property type="match status" value="1"/>
</dbReference>
<dbReference type="VEuPathDB" id="VectorBase:AALB20_031547"/>
<evidence type="ECO:0000256" key="8">
    <source>
        <dbReference type="ARBA" id="ARBA00022842"/>
    </source>
</evidence>
<dbReference type="GO" id="GO:0003723">
    <property type="term" value="F:RNA binding"/>
    <property type="evidence" value="ECO:0007669"/>
    <property type="project" value="UniProtKB-KW"/>
</dbReference>
<evidence type="ECO:0000256" key="9">
    <source>
        <dbReference type="ARBA" id="ARBA00022884"/>
    </source>
</evidence>
<feature type="compositionally biased region" description="Polar residues" evidence="14">
    <location>
        <begin position="537"/>
        <end position="548"/>
    </location>
</feature>
<dbReference type="EnsemblMetazoa" id="AALB004119-RA">
    <property type="protein sequence ID" value="AALB004119-PA"/>
    <property type="gene ID" value="AALB004119"/>
</dbReference>
<keyword evidence="16" id="KW-1185">Reference proteome</keyword>
<protein>
    <recommendedName>
        <fullName evidence="3">Small RNA 2'-O-methyltransferase</fullName>
        <ecNumber evidence="11">2.1.1.386</ecNumber>
    </recommendedName>
</protein>
<feature type="region of interest" description="Disordered" evidence="14">
    <location>
        <begin position="880"/>
        <end position="960"/>
    </location>
</feature>
<dbReference type="GO" id="GO:0030422">
    <property type="term" value="P:siRNA processing"/>
    <property type="evidence" value="ECO:0007669"/>
    <property type="project" value="TreeGrafter"/>
</dbReference>
<evidence type="ECO:0000256" key="2">
    <source>
        <dbReference type="ARBA" id="ARBA00009026"/>
    </source>
</evidence>
<keyword evidence="8" id="KW-0460">Magnesium</keyword>
<evidence type="ECO:0000256" key="5">
    <source>
        <dbReference type="ARBA" id="ARBA00022679"/>
    </source>
</evidence>
<dbReference type="PANTHER" id="PTHR21404:SF3">
    <property type="entry name" value="SMALL RNA 2'-O-METHYLTRANSFERASE"/>
    <property type="match status" value="1"/>
</dbReference>
<reference evidence="15" key="2">
    <citation type="submission" date="2022-08" db="UniProtKB">
        <authorList>
            <consortium name="EnsemblMetazoa"/>
        </authorList>
    </citation>
    <scope>IDENTIFICATION</scope>
    <source>
        <strain evidence="15">STECLA/ALBI9_A</strain>
    </source>
</reference>
<dbReference type="VEuPathDB" id="VectorBase:AALB017481"/>
<dbReference type="GO" id="GO:0046872">
    <property type="term" value="F:metal ion binding"/>
    <property type="evidence" value="ECO:0007669"/>
    <property type="project" value="UniProtKB-KW"/>
</dbReference>
<evidence type="ECO:0000256" key="11">
    <source>
        <dbReference type="ARBA" id="ARBA00035025"/>
    </source>
</evidence>
<evidence type="ECO:0000256" key="6">
    <source>
        <dbReference type="ARBA" id="ARBA00022691"/>
    </source>
</evidence>
<feature type="compositionally biased region" description="Basic and acidic residues" evidence="14">
    <location>
        <begin position="1828"/>
        <end position="1842"/>
    </location>
</feature>
<reference evidence="15 16" key="1">
    <citation type="journal article" date="2017" name="G3 (Bethesda)">
        <title>The Physical Genome Mapping of Anopheles albimanus Corrected Scaffold Misassemblies and Identified Interarm Rearrangements in Genus Anopheles.</title>
        <authorList>
            <person name="Artemov G.N."/>
            <person name="Peery A.N."/>
            <person name="Jiang X."/>
            <person name="Tu Z."/>
            <person name="Stegniy V.N."/>
            <person name="Sharakhova M.V."/>
            <person name="Sharakhov I.V."/>
        </authorList>
    </citation>
    <scope>NUCLEOTIDE SEQUENCE [LARGE SCALE GENOMIC DNA]</scope>
    <source>
        <strain evidence="15 16">ALBI9_A</strain>
    </source>
</reference>
<evidence type="ECO:0000256" key="10">
    <source>
        <dbReference type="ARBA" id="ARBA00023158"/>
    </source>
</evidence>
<feature type="region of interest" description="Disordered" evidence="14">
    <location>
        <begin position="537"/>
        <end position="579"/>
    </location>
</feature>
<dbReference type="Proteomes" id="UP000069272">
    <property type="component" value="Chromosome 3L"/>
</dbReference>
<organism evidence="15 16">
    <name type="scientific">Anopheles albimanus</name>
    <name type="common">New world malaria mosquito</name>
    <dbReference type="NCBI Taxonomy" id="7167"/>
    <lineage>
        <taxon>Eukaryota</taxon>
        <taxon>Metazoa</taxon>
        <taxon>Ecdysozoa</taxon>
        <taxon>Arthropoda</taxon>
        <taxon>Hexapoda</taxon>
        <taxon>Insecta</taxon>
        <taxon>Pterygota</taxon>
        <taxon>Neoptera</taxon>
        <taxon>Endopterygota</taxon>
        <taxon>Diptera</taxon>
        <taxon>Nematocera</taxon>
        <taxon>Culicoidea</taxon>
        <taxon>Culicidae</taxon>
        <taxon>Anophelinae</taxon>
        <taxon>Anopheles</taxon>
    </lineage>
</organism>
<keyword evidence="13" id="KW-0175">Coiled coil</keyword>
<dbReference type="GO" id="GO:0005634">
    <property type="term" value="C:nucleus"/>
    <property type="evidence" value="ECO:0007669"/>
    <property type="project" value="TreeGrafter"/>
</dbReference>
<feature type="region of interest" description="Disordered" evidence="14">
    <location>
        <begin position="709"/>
        <end position="736"/>
    </location>
</feature>
<evidence type="ECO:0000313" key="16">
    <source>
        <dbReference type="Proteomes" id="UP000069272"/>
    </source>
</evidence>
<dbReference type="GO" id="GO:0034587">
    <property type="term" value="P:piRNA processing"/>
    <property type="evidence" value="ECO:0007669"/>
    <property type="project" value="TreeGrafter"/>
</dbReference>
<feature type="compositionally biased region" description="Polar residues" evidence="14">
    <location>
        <begin position="727"/>
        <end position="736"/>
    </location>
</feature>
<dbReference type="GO" id="GO:0090486">
    <property type="term" value="F:small RNA 2'-O-methyltransferase activity"/>
    <property type="evidence" value="ECO:0007669"/>
    <property type="project" value="UniProtKB-EC"/>
</dbReference>
<accession>A0A182FC85</accession>
<dbReference type="Gene3D" id="3.40.50.150">
    <property type="entry name" value="Vaccinia Virus protein VP39"/>
    <property type="match status" value="1"/>
</dbReference>